<feature type="region of interest" description="Disordered" evidence="6">
    <location>
        <begin position="519"/>
        <end position="539"/>
    </location>
</feature>
<dbReference type="InterPro" id="IPR002197">
    <property type="entry name" value="HTH_Fis"/>
</dbReference>
<dbReference type="Pfam" id="PF02954">
    <property type="entry name" value="HTH_8"/>
    <property type="match status" value="1"/>
</dbReference>
<sequence length="595" mass="63405">MTTAEHPPALTPLRHARERFLTGRPLPDGVPDDVVAAWRRARFFGVRPDLDGPVRELAQPVDSPLLAAARPVLTRIAPALDAGRSALVLTDERLRVLWSAGSAPGDDACRDLSEREVGHNSAALALRTRRRAEVHGPEHFLDVWQDVSAVSVPLLSPETGQALGTVTVASGLCADSRPHPGAALAEAAATAVEAELRASARTAERALLDAYERAARGRERAVVALDGRNRLVSEAAARLASPQVLEALERGTRAWGRGSGTAAGESYEIPLPEDAGCTVEITPVRHEGRAVGLVAVLAPRPVESAPSLPRRAGVLVGRSVPWRHMVAQATTLARTAGPLLVVGERGTGKTMLALELLDGTDPLVVDAAESPELGLQNDERSEMGVPLPEGWGRARDRPLLLRHAERLAQPDVAALNSLLDERPDAHLVATYTPGSSPGPCLQRLLDTLAARSVTLPALRERTEDIRELLPALAPAPAPGSPPLTWTLDALRALEQHPWPGNVTELAHLVRALASQRRVSGPVRRSELPDPVREGPAGRNLSPMELAERAAILEALRRHGGNKARAAAALGIARATLYRKLRGYQGRDASIAQKSS</sequence>
<proteinExistence type="predicted"/>
<evidence type="ECO:0000259" key="7">
    <source>
        <dbReference type="PROSITE" id="PS50045"/>
    </source>
</evidence>
<dbReference type="AlphaFoldDB" id="A0A101J5E5"/>
<evidence type="ECO:0000313" key="9">
    <source>
        <dbReference type="Proteomes" id="UP000053923"/>
    </source>
</evidence>
<dbReference type="Gene3D" id="1.10.8.60">
    <property type="match status" value="1"/>
</dbReference>
<evidence type="ECO:0000256" key="3">
    <source>
        <dbReference type="ARBA" id="ARBA00023015"/>
    </source>
</evidence>
<dbReference type="PROSITE" id="PS50045">
    <property type="entry name" value="SIGMA54_INTERACT_4"/>
    <property type="match status" value="1"/>
</dbReference>
<dbReference type="Pfam" id="PF25601">
    <property type="entry name" value="AAA_lid_14"/>
    <property type="match status" value="1"/>
</dbReference>
<dbReference type="GO" id="GO:0043565">
    <property type="term" value="F:sequence-specific DNA binding"/>
    <property type="evidence" value="ECO:0007669"/>
    <property type="project" value="InterPro"/>
</dbReference>
<evidence type="ECO:0000256" key="5">
    <source>
        <dbReference type="ARBA" id="ARBA00023163"/>
    </source>
</evidence>
<evidence type="ECO:0000256" key="2">
    <source>
        <dbReference type="ARBA" id="ARBA00022840"/>
    </source>
</evidence>
<gene>
    <name evidence="8" type="ORF">ADL12_48745</name>
</gene>
<dbReference type="GO" id="GO:0005524">
    <property type="term" value="F:ATP binding"/>
    <property type="evidence" value="ECO:0007669"/>
    <property type="project" value="UniProtKB-KW"/>
</dbReference>
<accession>A0A101J5E5</accession>
<dbReference type="InterPro" id="IPR009057">
    <property type="entry name" value="Homeodomain-like_sf"/>
</dbReference>
<dbReference type="SUPFAM" id="SSF52540">
    <property type="entry name" value="P-loop containing nucleoside triphosphate hydrolases"/>
    <property type="match status" value="1"/>
</dbReference>
<evidence type="ECO:0000256" key="4">
    <source>
        <dbReference type="ARBA" id="ARBA00023125"/>
    </source>
</evidence>
<keyword evidence="3" id="KW-0805">Transcription regulation</keyword>
<evidence type="ECO:0000313" key="8">
    <source>
        <dbReference type="EMBL" id="KUL20520.1"/>
    </source>
</evidence>
<feature type="domain" description="Sigma-54 factor interaction" evidence="7">
    <location>
        <begin position="324"/>
        <end position="514"/>
    </location>
</feature>
<dbReference type="PRINTS" id="PR01590">
    <property type="entry name" value="HTHFIS"/>
</dbReference>
<keyword evidence="9" id="KW-1185">Reference proteome</keyword>
<evidence type="ECO:0000256" key="1">
    <source>
        <dbReference type="ARBA" id="ARBA00022741"/>
    </source>
</evidence>
<protein>
    <submittedName>
        <fullName evidence="8">Regulator</fullName>
    </submittedName>
</protein>
<dbReference type="InterPro" id="IPR058031">
    <property type="entry name" value="AAA_lid_NorR"/>
</dbReference>
<keyword evidence="1" id="KW-0547">Nucleotide-binding</keyword>
<dbReference type="Proteomes" id="UP000053923">
    <property type="component" value="Unassembled WGS sequence"/>
</dbReference>
<dbReference type="OrthoDB" id="5496274at2"/>
<dbReference type="SUPFAM" id="SSF46689">
    <property type="entry name" value="Homeodomain-like"/>
    <property type="match status" value="1"/>
</dbReference>
<dbReference type="InterPro" id="IPR003018">
    <property type="entry name" value="GAF"/>
</dbReference>
<name>A0A101J5E5_9ACTN</name>
<dbReference type="InterPro" id="IPR027417">
    <property type="entry name" value="P-loop_NTPase"/>
</dbReference>
<keyword evidence="4" id="KW-0238">DNA-binding</keyword>
<dbReference type="Gene3D" id="1.10.10.60">
    <property type="entry name" value="Homeodomain-like"/>
    <property type="match status" value="1"/>
</dbReference>
<keyword evidence="2" id="KW-0067">ATP-binding</keyword>
<comment type="caution">
    <text evidence="8">The sequence shown here is derived from an EMBL/GenBank/DDBJ whole genome shotgun (WGS) entry which is preliminary data.</text>
</comment>
<organism evidence="8 9">
    <name type="scientific">Streptomyces regalis</name>
    <dbReference type="NCBI Taxonomy" id="68262"/>
    <lineage>
        <taxon>Bacteria</taxon>
        <taxon>Bacillati</taxon>
        <taxon>Actinomycetota</taxon>
        <taxon>Actinomycetes</taxon>
        <taxon>Kitasatosporales</taxon>
        <taxon>Streptomycetaceae</taxon>
        <taxon>Streptomyces</taxon>
    </lineage>
</organism>
<dbReference type="Gene3D" id="3.30.450.40">
    <property type="match status" value="1"/>
</dbReference>
<dbReference type="Pfam" id="PF01590">
    <property type="entry name" value="GAF"/>
    <property type="match status" value="1"/>
</dbReference>
<dbReference type="GO" id="GO:0006355">
    <property type="term" value="P:regulation of DNA-templated transcription"/>
    <property type="evidence" value="ECO:0007669"/>
    <property type="project" value="InterPro"/>
</dbReference>
<feature type="compositionally biased region" description="Basic and acidic residues" evidence="6">
    <location>
        <begin position="523"/>
        <end position="532"/>
    </location>
</feature>
<dbReference type="Gene3D" id="3.40.50.300">
    <property type="entry name" value="P-loop containing nucleotide triphosphate hydrolases"/>
    <property type="match status" value="1"/>
</dbReference>
<evidence type="ECO:0000256" key="6">
    <source>
        <dbReference type="SAM" id="MobiDB-lite"/>
    </source>
</evidence>
<keyword evidence="5" id="KW-0804">Transcription</keyword>
<dbReference type="RefSeq" id="WP_062715691.1">
    <property type="nucleotide sequence ID" value="NZ_LLZG01000423.1"/>
</dbReference>
<dbReference type="EMBL" id="LLZG01000423">
    <property type="protein sequence ID" value="KUL20520.1"/>
    <property type="molecule type" value="Genomic_DNA"/>
</dbReference>
<reference evidence="9" key="1">
    <citation type="submission" date="2015-10" db="EMBL/GenBank/DDBJ databases">
        <authorList>
            <person name="Ju K.-S."/>
            <person name="Doroghazi J.R."/>
            <person name="Metcalf W.W."/>
        </authorList>
    </citation>
    <scope>NUCLEOTIDE SEQUENCE [LARGE SCALE GENOMIC DNA]</scope>
    <source>
        <strain evidence="9">NRRL 3151</strain>
    </source>
</reference>
<dbReference type="InterPro" id="IPR029016">
    <property type="entry name" value="GAF-like_dom_sf"/>
</dbReference>
<dbReference type="PANTHER" id="PTHR32071">
    <property type="entry name" value="TRANSCRIPTIONAL REGULATORY PROTEIN"/>
    <property type="match status" value="1"/>
</dbReference>
<dbReference type="InterPro" id="IPR002078">
    <property type="entry name" value="Sigma_54_int"/>
</dbReference>